<dbReference type="RefSeq" id="XP_022925445.1">
    <property type="nucleotide sequence ID" value="XM_023069677.1"/>
</dbReference>
<reference evidence="3" key="1">
    <citation type="submission" date="2025-08" db="UniProtKB">
        <authorList>
            <consortium name="RefSeq"/>
        </authorList>
    </citation>
    <scope>IDENTIFICATION</scope>
    <source>
        <tissue evidence="3">Young leaves</tissue>
    </source>
</reference>
<dbReference type="Proteomes" id="UP000504609">
    <property type="component" value="Unplaced"/>
</dbReference>
<keyword evidence="2" id="KW-1185">Reference proteome</keyword>
<organism evidence="2 3">
    <name type="scientific">Cucurbita moschata</name>
    <name type="common">Winter crookneck squash</name>
    <name type="synonym">Cucurbita pepo var. moschata</name>
    <dbReference type="NCBI Taxonomy" id="3662"/>
    <lineage>
        <taxon>Eukaryota</taxon>
        <taxon>Viridiplantae</taxon>
        <taxon>Streptophyta</taxon>
        <taxon>Embryophyta</taxon>
        <taxon>Tracheophyta</taxon>
        <taxon>Spermatophyta</taxon>
        <taxon>Magnoliopsida</taxon>
        <taxon>eudicotyledons</taxon>
        <taxon>Gunneridae</taxon>
        <taxon>Pentapetalae</taxon>
        <taxon>rosids</taxon>
        <taxon>fabids</taxon>
        <taxon>Cucurbitales</taxon>
        <taxon>Cucurbitaceae</taxon>
        <taxon>Cucurbiteae</taxon>
        <taxon>Cucurbita</taxon>
    </lineage>
</organism>
<evidence type="ECO:0000313" key="2">
    <source>
        <dbReference type="Proteomes" id="UP000504609"/>
    </source>
</evidence>
<dbReference type="Pfam" id="PF03140">
    <property type="entry name" value="DUF247"/>
    <property type="match status" value="2"/>
</dbReference>
<dbReference type="PANTHER" id="PTHR31170">
    <property type="entry name" value="BNAC04G53230D PROTEIN"/>
    <property type="match status" value="1"/>
</dbReference>
<sequence>MELSPLYYRVVQSLESHLSNVDDDLESKSNGASIYRIPEHIKKVNPNAFKPRLISFGPYHHRDAHLLPLEKKKHLALYNFKRRCGLSTEDIVSELFIMLEDLQRSYDKLDDKWKTDPDKFLELMILDGCFMVLVLSNDACREIFTSTDVVRDMLLLENQLPLMLLDKLYSMLRQENNQLSRIDNIVGSYVILMGNLMEKDEVDSFNQLARGTVLERWGNYSYIYELANEHCKRPWRIWWTTLKNVNFQNPWTIISTLSAMIGFVLLIIQTLYGMYGYYLPRRS</sequence>
<dbReference type="KEGG" id="cmos:111432745"/>
<gene>
    <name evidence="3" type="primary">LOC111432745</name>
</gene>
<evidence type="ECO:0000256" key="1">
    <source>
        <dbReference type="SAM" id="Phobius"/>
    </source>
</evidence>
<protein>
    <submittedName>
        <fullName evidence="3">UPF0481 protein At3g02645</fullName>
    </submittedName>
</protein>
<proteinExistence type="predicted"/>
<dbReference type="PANTHER" id="PTHR31170:SF18">
    <property type="entry name" value="(WILD MALAYSIAN BANANA) HYPOTHETICAL PROTEIN"/>
    <property type="match status" value="1"/>
</dbReference>
<evidence type="ECO:0000313" key="3">
    <source>
        <dbReference type="RefSeq" id="XP_022925445.1"/>
    </source>
</evidence>
<dbReference type="InterPro" id="IPR004158">
    <property type="entry name" value="DUF247_pln"/>
</dbReference>
<keyword evidence="1" id="KW-1133">Transmembrane helix</keyword>
<keyword evidence="1" id="KW-0472">Membrane</keyword>
<dbReference type="AlphaFoldDB" id="A0A6J1EI01"/>
<accession>A0A6J1EI01</accession>
<name>A0A6J1EI01_CUCMO</name>
<feature type="transmembrane region" description="Helical" evidence="1">
    <location>
        <begin position="251"/>
        <end position="275"/>
    </location>
</feature>
<keyword evidence="1" id="KW-0812">Transmembrane</keyword>
<dbReference type="GeneID" id="111432745"/>